<proteinExistence type="predicted"/>
<dbReference type="EMBL" id="CM044705">
    <property type="protein sequence ID" value="KAI5664033.1"/>
    <property type="molecule type" value="Genomic_DNA"/>
</dbReference>
<comment type="caution">
    <text evidence="1">The sequence shown here is derived from an EMBL/GenBank/DDBJ whole genome shotgun (WGS) entry which is preliminary data.</text>
</comment>
<name>A0ACC0ASR8_CATRO</name>
<sequence length="240" mass="27367">MVAYMEEALKRKLKGLKVRKRLRSCSQCIQLARIIQGNELQVKMAKFLKRSTLSPTIALPQPLSKFFDGVVSKEKRRPSSNVGNFMNVKPYAKLWNYAFCVENGTFLGCVVSFQGFQVGANMVQVIQDLLVCKSAFEEGSFHGFTSFYMKFIKDFSTIASHFIAVTKNQTGFIWQICLHLIDFASNQAFYSRTLYASLEVEYGFKLLVSLDLIPFPIDHTLSLGEKRMIECSKHICHKTQ</sequence>
<reference evidence="2" key="1">
    <citation type="journal article" date="2023" name="Nat. Plants">
        <title>Single-cell RNA sequencing provides a high-resolution roadmap for understanding the multicellular compartmentation of specialized metabolism.</title>
        <authorList>
            <person name="Sun S."/>
            <person name="Shen X."/>
            <person name="Li Y."/>
            <person name="Li Y."/>
            <person name="Wang S."/>
            <person name="Li R."/>
            <person name="Zhang H."/>
            <person name="Shen G."/>
            <person name="Guo B."/>
            <person name="Wei J."/>
            <person name="Xu J."/>
            <person name="St-Pierre B."/>
            <person name="Chen S."/>
            <person name="Sun C."/>
        </authorList>
    </citation>
    <scope>NUCLEOTIDE SEQUENCE [LARGE SCALE GENOMIC DNA]</scope>
</reference>
<evidence type="ECO:0000313" key="2">
    <source>
        <dbReference type="Proteomes" id="UP001060085"/>
    </source>
</evidence>
<gene>
    <name evidence="1" type="ORF">M9H77_23356</name>
</gene>
<keyword evidence="2" id="KW-1185">Reference proteome</keyword>
<protein>
    <submittedName>
        <fullName evidence="1">Uncharacterized protein</fullName>
    </submittedName>
</protein>
<accession>A0ACC0ASR8</accession>
<organism evidence="1 2">
    <name type="scientific">Catharanthus roseus</name>
    <name type="common">Madagascar periwinkle</name>
    <name type="synonym">Vinca rosea</name>
    <dbReference type="NCBI Taxonomy" id="4058"/>
    <lineage>
        <taxon>Eukaryota</taxon>
        <taxon>Viridiplantae</taxon>
        <taxon>Streptophyta</taxon>
        <taxon>Embryophyta</taxon>
        <taxon>Tracheophyta</taxon>
        <taxon>Spermatophyta</taxon>
        <taxon>Magnoliopsida</taxon>
        <taxon>eudicotyledons</taxon>
        <taxon>Gunneridae</taxon>
        <taxon>Pentapetalae</taxon>
        <taxon>asterids</taxon>
        <taxon>lamiids</taxon>
        <taxon>Gentianales</taxon>
        <taxon>Apocynaceae</taxon>
        <taxon>Rauvolfioideae</taxon>
        <taxon>Vinceae</taxon>
        <taxon>Catharanthinae</taxon>
        <taxon>Catharanthus</taxon>
    </lineage>
</organism>
<evidence type="ECO:0000313" key="1">
    <source>
        <dbReference type="EMBL" id="KAI5664033.1"/>
    </source>
</evidence>
<dbReference type="Proteomes" id="UP001060085">
    <property type="component" value="Linkage Group LG05"/>
</dbReference>